<dbReference type="EMBL" id="CP029289">
    <property type="protein sequence ID" value="AWR93506.1"/>
    <property type="molecule type" value="Genomic_DNA"/>
</dbReference>
<dbReference type="InterPro" id="IPR050229">
    <property type="entry name" value="GlpE_sulfurtransferase"/>
</dbReference>
<feature type="domain" description="Rhodanese" evidence="1">
    <location>
        <begin position="28"/>
        <end position="115"/>
    </location>
</feature>
<dbReference type="OrthoDB" id="135517at2157"/>
<dbReference type="InterPro" id="IPR036873">
    <property type="entry name" value="Rhodanese-like_dom_sf"/>
</dbReference>
<dbReference type="InterPro" id="IPR001307">
    <property type="entry name" value="Thiosulphate_STrfase_CS"/>
</dbReference>
<dbReference type="CDD" id="cd00158">
    <property type="entry name" value="RHOD"/>
    <property type="match status" value="1"/>
</dbReference>
<evidence type="ECO:0000313" key="3">
    <source>
        <dbReference type="Proteomes" id="UP000248044"/>
    </source>
</evidence>
<dbReference type="PROSITE" id="PS50206">
    <property type="entry name" value="RHODANESE_3"/>
    <property type="match status" value="1"/>
</dbReference>
<dbReference type="Pfam" id="PF00581">
    <property type="entry name" value="Rhodanese"/>
    <property type="match status" value="1"/>
</dbReference>
<accession>A0A2U9IBU7</accession>
<dbReference type="GO" id="GO:0004792">
    <property type="term" value="F:thiosulfate-cyanide sulfurtransferase activity"/>
    <property type="evidence" value="ECO:0007669"/>
    <property type="project" value="InterPro"/>
</dbReference>
<dbReference type="RefSeq" id="WP_110269390.1">
    <property type="nucleotide sequence ID" value="NZ_CP029289.2"/>
</dbReference>
<organism evidence="2 3">
    <name type="scientific">Acidianus brierleyi</name>
    <dbReference type="NCBI Taxonomy" id="41673"/>
    <lineage>
        <taxon>Archaea</taxon>
        <taxon>Thermoproteota</taxon>
        <taxon>Thermoprotei</taxon>
        <taxon>Sulfolobales</taxon>
        <taxon>Sulfolobaceae</taxon>
        <taxon>Acidianus</taxon>
    </lineage>
</organism>
<name>A0A2U9IBU7_9CREN</name>
<gene>
    <name evidence="2" type="ORF">DFR85_01640</name>
</gene>
<dbReference type="KEGG" id="abri:DFR85_01640"/>
<evidence type="ECO:0000313" key="2">
    <source>
        <dbReference type="EMBL" id="AWR93506.1"/>
    </source>
</evidence>
<dbReference type="Proteomes" id="UP000248044">
    <property type="component" value="Chromosome"/>
</dbReference>
<dbReference type="PROSITE" id="PS00380">
    <property type="entry name" value="RHODANESE_1"/>
    <property type="match status" value="1"/>
</dbReference>
<protein>
    <submittedName>
        <fullName evidence="2">Rhodanese</fullName>
    </submittedName>
</protein>
<evidence type="ECO:0000259" key="1">
    <source>
        <dbReference type="PROSITE" id="PS50206"/>
    </source>
</evidence>
<dbReference type="AlphaFoldDB" id="A0A2U9IBU7"/>
<dbReference type="GeneID" id="36830818"/>
<sequence length="134" mass="15772">MQVIENYSSPYFRHIIDLPASIVRKLWKKNQITLVDVRTPEEYEDHHIPGALLIPLDYLEILSKYIQDKEIAVVCEHGNRSRYATYGMPHLYKKKTINMLGGMMSWISMGYEIESGIDENGIKWQEWLDKEINQ</sequence>
<dbReference type="PANTHER" id="PTHR43031:SF1">
    <property type="entry name" value="PYRIDINE NUCLEOTIDE-DISULPHIDE OXIDOREDUCTASE"/>
    <property type="match status" value="1"/>
</dbReference>
<dbReference type="SUPFAM" id="SSF52821">
    <property type="entry name" value="Rhodanese/Cell cycle control phosphatase"/>
    <property type="match status" value="1"/>
</dbReference>
<proteinExistence type="predicted"/>
<keyword evidence="3" id="KW-1185">Reference proteome</keyword>
<dbReference type="Gene3D" id="3.40.250.10">
    <property type="entry name" value="Rhodanese-like domain"/>
    <property type="match status" value="1"/>
</dbReference>
<dbReference type="SMART" id="SM00450">
    <property type="entry name" value="RHOD"/>
    <property type="match status" value="1"/>
</dbReference>
<dbReference type="InterPro" id="IPR001763">
    <property type="entry name" value="Rhodanese-like_dom"/>
</dbReference>
<reference evidence="2 3" key="1">
    <citation type="submission" date="2018-05" db="EMBL/GenBank/DDBJ databases">
        <title>Complete Genome Sequences of Extremely Thermoacidophilic, Metal-Mobilizing Type-Strain Members of the Archaeal Family Sulfolobaceae: Acidianus brierleyi DSM-1651T, Acidianus sulfidivorans DSM-18786T, Metallosphaera hakonensis DSM-7519T, and Metallosphaera prunae DSM-10039T.</title>
        <authorList>
            <person name="Counts J.A."/>
            <person name="Kelly R.M."/>
        </authorList>
    </citation>
    <scope>NUCLEOTIDE SEQUENCE [LARGE SCALE GENOMIC DNA]</scope>
    <source>
        <strain evidence="2 3">DSM 1651</strain>
    </source>
</reference>
<dbReference type="PANTHER" id="PTHR43031">
    <property type="entry name" value="FAD-DEPENDENT OXIDOREDUCTASE"/>
    <property type="match status" value="1"/>
</dbReference>